<dbReference type="EMBL" id="CP049742">
    <property type="protein sequence ID" value="QPC46660.1"/>
    <property type="molecule type" value="Genomic_DNA"/>
</dbReference>
<sequence length="120" mass="14261">MSVLNETQKLKELVEQAHSIYLSRRENGLRGDFEKEVKPFVYKVDLQMNQFEEVVRPWLQQEKPLYLHPSQIDKVMENIELISVQAFFPESSWKRYHQYVQSTVYVLDCIIDAVNNVKKA</sequence>
<keyword evidence="2" id="KW-1185">Reference proteome</keyword>
<evidence type="ECO:0000313" key="1">
    <source>
        <dbReference type="EMBL" id="QPC46660.1"/>
    </source>
</evidence>
<dbReference type="RefSeq" id="WP_239674191.1">
    <property type="nucleotide sequence ID" value="NZ_CP049742.1"/>
</dbReference>
<organism evidence="1 2">
    <name type="scientific">Mangrovibacillus cuniculi</name>
    <dbReference type="NCBI Taxonomy" id="2593652"/>
    <lineage>
        <taxon>Bacteria</taxon>
        <taxon>Bacillati</taxon>
        <taxon>Bacillota</taxon>
        <taxon>Bacilli</taxon>
        <taxon>Bacillales</taxon>
        <taxon>Bacillaceae</taxon>
        <taxon>Mangrovibacillus</taxon>
    </lineage>
</organism>
<dbReference type="Pfam" id="PF08807">
    <property type="entry name" value="DUF1798"/>
    <property type="match status" value="1"/>
</dbReference>
<reference evidence="1 2" key="1">
    <citation type="submission" date="2019-07" db="EMBL/GenBank/DDBJ databases">
        <title>Genome sequence of 2 isolates from Red Sea Mangroves.</title>
        <authorList>
            <person name="Sefrji F."/>
            <person name="Michoud G."/>
            <person name="Merlino G."/>
            <person name="Daffonchio D."/>
        </authorList>
    </citation>
    <scope>NUCLEOTIDE SEQUENCE [LARGE SCALE GENOMIC DNA]</scope>
    <source>
        <strain evidence="1 2">R1DC41</strain>
    </source>
</reference>
<dbReference type="InterPro" id="IPR023351">
    <property type="entry name" value="YppE-like_sf"/>
</dbReference>
<dbReference type="AlphaFoldDB" id="A0A7S8CB00"/>
<gene>
    <name evidence="1" type="ORF">G8O30_06645</name>
</gene>
<dbReference type="Proteomes" id="UP000593626">
    <property type="component" value="Chromosome"/>
</dbReference>
<protein>
    <submittedName>
        <fullName evidence="1">DUF1798 family protein</fullName>
    </submittedName>
</protein>
<dbReference type="InterPro" id="IPR014913">
    <property type="entry name" value="YppE-like"/>
</dbReference>
<dbReference type="SUPFAM" id="SSF140415">
    <property type="entry name" value="YppE-like"/>
    <property type="match status" value="1"/>
</dbReference>
<dbReference type="Gene3D" id="1.20.120.440">
    <property type="entry name" value="YppE-like"/>
    <property type="match status" value="1"/>
</dbReference>
<dbReference type="KEGG" id="mcui:G8O30_06645"/>
<name>A0A7S8CB00_9BACI</name>
<evidence type="ECO:0000313" key="2">
    <source>
        <dbReference type="Proteomes" id="UP000593626"/>
    </source>
</evidence>
<accession>A0A7S8CB00</accession>
<proteinExistence type="predicted"/>